<evidence type="ECO:0000313" key="3">
    <source>
        <dbReference type="EMBL" id="QFU83128.1"/>
    </source>
</evidence>
<dbReference type="SUPFAM" id="SSF52402">
    <property type="entry name" value="Adenine nucleotide alpha hydrolases-like"/>
    <property type="match status" value="2"/>
</dbReference>
<dbReference type="InterPro" id="IPR006015">
    <property type="entry name" value="Universal_stress_UspA"/>
</dbReference>
<dbReference type="InterPro" id="IPR014729">
    <property type="entry name" value="Rossmann-like_a/b/a_fold"/>
</dbReference>
<dbReference type="EMBL" id="CP045488">
    <property type="protein sequence ID" value="QFU83128.1"/>
    <property type="molecule type" value="Genomic_DNA"/>
</dbReference>
<dbReference type="PRINTS" id="PR01438">
    <property type="entry name" value="UNVRSLSTRESS"/>
</dbReference>
<feature type="domain" description="UspA" evidence="2">
    <location>
        <begin position="152"/>
        <end position="289"/>
    </location>
</feature>
<dbReference type="PANTHER" id="PTHR46268">
    <property type="entry name" value="STRESS RESPONSE PROTEIN NHAX"/>
    <property type="match status" value="1"/>
</dbReference>
<dbReference type="CDD" id="cd00293">
    <property type="entry name" value="USP-like"/>
    <property type="match status" value="2"/>
</dbReference>
<gene>
    <name evidence="3" type="ORF">GCU68_11565</name>
</gene>
<dbReference type="AlphaFoldDB" id="A0A5P9P4S9"/>
<dbReference type="KEGG" id="nas:GCU68_11565"/>
<feature type="domain" description="UspA" evidence="2">
    <location>
        <begin position="1"/>
        <end position="138"/>
    </location>
</feature>
<dbReference type="Gene3D" id="3.40.50.620">
    <property type="entry name" value="HUPs"/>
    <property type="match status" value="2"/>
</dbReference>
<sequence>MPQHVLVALDGSEQGFAALEYSLASFPDATRTALFVVDPTTDHDATVGAADSPLDHAEDRGERVLDRAAERADECGRSLRTQLRIGTPQTEILATTTDAGVDHVVLGTHGESPITRPFLGHVSEAVVRRAPITTTVVPETVSAVRDRELPESILVPIDGSEQAEAALEYALETFPDATHTALYVQELPFDRPREDVEGTYLEDILHEHETRAEEILESATAVAEDHGTTLETETVAGKPAAEILDYAEATDADQLVVGAHGRSLAARLFTGSGAERIARRSPRTVTIVRGAPTAE</sequence>
<keyword evidence="4" id="KW-1185">Reference proteome</keyword>
<proteinExistence type="inferred from homology"/>
<comment type="similarity">
    <text evidence="1">Belongs to the universal stress protein A family.</text>
</comment>
<dbReference type="GeneID" id="42301691"/>
<dbReference type="Proteomes" id="UP000326170">
    <property type="component" value="Chromosome"/>
</dbReference>
<dbReference type="Pfam" id="PF00582">
    <property type="entry name" value="Usp"/>
    <property type="match status" value="2"/>
</dbReference>
<protein>
    <submittedName>
        <fullName evidence="3">Universal stress protein</fullName>
    </submittedName>
</protein>
<evidence type="ECO:0000259" key="2">
    <source>
        <dbReference type="Pfam" id="PF00582"/>
    </source>
</evidence>
<reference evidence="3 4" key="1">
    <citation type="journal article" date="2007" name="Int. J. Syst. Evol. Microbiol.">
        <title>Natronorubrum sulfidifaciens sp. nov., an extremely haloalkaliphilic archaeon isolated from Aiding salt lake in Xin-Jiang, China.</title>
        <authorList>
            <person name="Cui H.L."/>
            <person name="Tohty D."/>
            <person name="Liu H.C."/>
            <person name="Liu S.J."/>
            <person name="Oren A."/>
            <person name="Zhou P.J."/>
        </authorList>
    </citation>
    <scope>NUCLEOTIDE SEQUENCE [LARGE SCALE GENOMIC DNA]</scope>
    <source>
        <strain evidence="3 4">7-3</strain>
    </source>
</reference>
<evidence type="ECO:0000313" key="4">
    <source>
        <dbReference type="Proteomes" id="UP000326170"/>
    </source>
</evidence>
<accession>A0A5P9P4S9</accession>
<name>A0A5P9P4S9_9EURY</name>
<dbReference type="OrthoDB" id="105697at2157"/>
<dbReference type="InterPro" id="IPR006016">
    <property type="entry name" value="UspA"/>
</dbReference>
<organism evidence="3 4">
    <name type="scientific">Natronorubrum aibiense</name>
    <dbReference type="NCBI Taxonomy" id="348826"/>
    <lineage>
        <taxon>Archaea</taxon>
        <taxon>Methanobacteriati</taxon>
        <taxon>Methanobacteriota</taxon>
        <taxon>Stenosarchaea group</taxon>
        <taxon>Halobacteria</taxon>
        <taxon>Halobacteriales</taxon>
        <taxon>Natrialbaceae</taxon>
        <taxon>Natronorubrum</taxon>
    </lineage>
</organism>
<evidence type="ECO:0000256" key="1">
    <source>
        <dbReference type="ARBA" id="ARBA00008791"/>
    </source>
</evidence>
<dbReference type="PANTHER" id="PTHR46268:SF24">
    <property type="entry name" value="UNIVERSAL STRESS PROTEIN"/>
    <property type="match status" value="1"/>
</dbReference>
<dbReference type="RefSeq" id="WP_152941772.1">
    <property type="nucleotide sequence ID" value="NZ_CP045488.1"/>
</dbReference>